<organism evidence="1">
    <name type="scientific">bioreactor metagenome</name>
    <dbReference type="NCBI Taxonomy" id="1076179"/>
    <lineage>
        <taxon>unclassified sequences</taxon>
        <taxon>metagenomes</taxon>
        <taxon>ecological metagenomes</taxon>
    </lineage>
</organism>
<protein>
    <recommendedName>
        <fullName evidence="2">HigA2-like helix-turn-helix domain-containing protein</fullName>
    </recommendedName>
</protein>
<evidence type="ECO:0000313" key="1">
    <source>
        <dbReference type="EMBL" id="MPN29467.1"/>
    </source>
</evidence>
<proteinExistence type="predicted"/>
<dbReference type="AlphaFoldDB" id="A0A645GRD4"/>
<comment type="caution">
    <text evidence="1">The sequence shown here is derived from an EMBL/GenBank/DDBJ whole genome shotgun (WGS) entry which is preliminary data.</text>
</comment>
<reference evidence="1" key="1">
    <citation type="submission" date="2019-08" db="EMBL/GenBank/DDBJ databases">
        <authorList>
            <person name="Kucharzyk K."/>
            <person name="Murdoch R.W."/>
            <person name="Higgins S."/>
            <person name="Loffler F."/>
        </authorList>
    </citation>
    <scope>NUCLEOTIDE SEQUENCE</scope>
</reference>
<dbReference type="EMBL" id="VSSQ01080183">
    <property type="protein sequence ID" value="MPN29467.1"/>
    <property type="molecule type" value="Genomic_DNA"/>
</dbReference>
<name>A0A645GRD4_9ZZZZ</name>
<gene>
    <name evidence="1" type="ORF">SDC9_176920</name>
</gene>
<sequence>MPRKSRPKPREVSAAWPDERVADPVVESVRLYVVALREAMGSRSIRSTAKEVAGVDYSTLQAILAGDAWPDSLTVARTEQGFGARLWHGPVALSED</sequence>
<accession>A0A645GRD4</accession>
<evidence type="ECO:0008006" key="2">
    <source>
        <dbReference type="Google" id="ProtNLM"/>
    </source>
</evidence>